<organism evidence="3 4">
    <name type="scientific">Cymbomonas tetramitiformis</name>
    <dbReference type="NCBI Taxonomy" id="36881"/>
    <lineage>
        <taxon>Eukaryota</taxon>
        <taxon>Viridiplantae</taxon>
        <taxon>Chlorophyta</taxon>
        <taxon>Pyramimonadophyceae</taxon>
        <taxon>Pyramimonadales</taxon>
        <taxon>Pyramimonadaceae</taxon>
        <taxon>Cymbomonas</taxon>
    </lineage>
</organism>
<evidence type="ECO:0000313" key="3">
    <source>
        <dbReference type="EMBL" id="KAK3240807.1"/>
    </source>
</evidence>
<name>A0AAE0BS97_9CHLO</name>
<proteinExistence type="predicted"/>
<dbReference type="EMBL" id="LGRX02033547">
    <property type="protein sequence ID" value="KAK3240807.1"/>
    <property type="molecule type" value="Genomic_DNA"/>
</dbReference>
<feature type="transmembrane region" description="Helical" evidence="2">
    <location>
        <begin position="76"/>
        <end position="95"/>
    </location>
</feature>
<protein>
    <submittedName>
        <fullName evidence="3">Uncharacterized protein</fullName>
    </submittedName>
</protein>
<evidence type="ECO:0000256" key="1">
    <source>
        <dbReference type="SAM" id="MobiDB-lite"/>
    </source>
</evidence>
<feature type="transmembrane region" description="Helical" evidence="2">
    <location>
        <begin position="251"/>
        <end position="269"/>
    </location>
</feature>
<gene>
    <name evidence="3" type="ORF">CYMTET_49380</name>
</gene>
<feature type="region of interest" description="Disordered" evidence="1">
    <location>
        <begin position="277"/>
        <end position="300"/>
    </location>
</feature>
<evidence type="ECO:0000256" key="2">
    <source>
        <dbReference type="SAM" id="Phobius"/>
    </source>
</evidence>
<reference evidence="3 4" key="1">
    <citation type="journal article" date="2015" name="Genome Biol. Evol.">
        <title>Comparative Genomics of a Bacterivorous Green Alga Reveals Evolutionary Causalities and Consequences of Phago-Mixotrophic Mode of Nutrition.</title>
        <authorList>
            <person name="Burns J.A."/>
            <person name="Paasch A."/>
            <person name="Narechania A."/>
            <person name="Kim E."/>
        </authorList>
    </citation>
    <scope>NUCLEOTIDE SEQUENCE [LARGE SCALE GENOMIC DNA]</scope>
    <source>
        <strain evidence="3 4">PLY_AMNH</strain>
    </source>
</reference>
<feature type="transmembrane region" description="Helical" evidence="2">
    <location>
        <begin position="12"/>
        <end position="38"/>
    </location>
</feature>
<dbReference type="Proteomes" id="UP001190700">
    <property type="component" value="Unassembled WGS sequence"/>
</dbReference>
<keyword evidence="2" id="KW-0472">Membrane</keyword>
<accession>A0AAE0BS97</accession>
<dbReference type="AlphaFoldDB" id="A0AAE0BS97"/>
<keyword evidence="4" id="KW-1185">Reference proteome</keyword>
<evidence type="ECO:0000313" key="4">
    <source>
        <dbReference type="Proteomes" id="UP001190700"/>
    </source>
</evidence>
<comment type="caution">
    <text evidence="3">The sequence shown here is derived from an EMBL/GenBank/DDBJ whole genome shotgun (WGS) entry which is preliminary data.</text>
</comment>
<keyword evidence="2" id="KW-1133">Transmembrane helix</keyword>
<feature type="transmembrane region" description="Helical" evidence="2">
    <location>
        <begin position="172"/>
        <end position="191"/>
    </location>
</feature>
<keyword evidence="2" id="KW-0812">Transmembrane</keyword>
<feature type="compositionally biased region" description="Basic and acidic residues" evidence="1">
    <location>
        <begin position="290"/>
        <end position="300"/>
    </location>
</feature>
<sequence>MARISLGALARVIPWYTLPISAIFGQTTCWICLIVFWASGNTSKDECLKICSQDDNCDRCDLGVPFFSMTGNTRPAYYVFATGLTLAGVGGYFGLQKLIHVQSQFAREAGLQVDSLCCDRNCCGENCMACCLCRFEIKPLLCAVSPLSLIVGLSLPVVGIVNYDMSMGVHNLAAFFFFISLSVVHVCLTALQREEIIRYPELSLQRLNISFTSWRYRGKIFAILVLLCIGITSEAVVLTDPKLWLNFVGPLAQWSAILVILSTSVYHGLDAREWDNNTTASTEMPPMVNDGERGEELSST</sequence>
<feature type="transmembrane region" description="Helical" evidence="2">
    <location>
        <begin position="220"/>
        <end position="239"/>
    </location>
</feature>
<feature type="transmembrane region" description="Helical" evidence="2">
    <location>
        <begin position="140"/>
        <end position="160"/>
    </location>
</feature>